<dbReference type="EMBL" id="JAOF01000001">
    <property type="protein sequence ID" value="EUA48957.1"/>
    <property type="molecule type" value="Genomic_DNA"/>
</dbReference>
<protein>
    <submittedName>
        <fullName evidence="1">Uncharacterized protein</fullName>
    </submittedName>
</protein>
<evidence type="ECO:0000313" key="1">
    <source>
        <dbReference type="EMBL" id="EUA48957.1"/>
    </source>
</evidence>
<comment type="caution">
    <text evidence="1">The sequence shown here is derived from an EMBL/GenBank/DDBJ whole genome shotgun (WGS) entry which is preliminary data.</text>
</comment>
<dbReference type="AlphaFoldDB" id="A0A829Q9P3"/>
<sequence>MTHNSPGNVDLSYRDVGVWRSFRGDFYLRISWLGPSWRRPPWYL</sequence>
<accession>A0A829Q9P3</accession>
<organism evidence="1 2">
    <name type="scientific">Mycobacteroides abscessus 21</name>
    <dbReference type="NCBI Taxonomy" id="1299324"/>
    <lineage>
        <taxon>Bacteria</taxon>
        <taxon>Bacillati</taxon>
        <taxon>Actinomycetota</taxon>
        <taxon>Actinomycetes</taxon>
        <taxon>Mycobacteriales</taxon>
        <taxon>Mycobacteriaceae</taxon>
        <taxon>Mycobacteroides</taxon>
        <taxon>Mycobacteroides abscessus</taxon>
    </lineage>
</organism>
<evidence type="ECO:0000313" key="2">
    <source>
        <dbReference type="Proteomes" id="UP000020103"/>
    </source>
</evidence>
<dbReference type="Proteomes" id="UP000020103">
    <property type="component" value="Unassembled WGS sequence"/>
</dbReference>
<name>A0A829Q9P3_9MYCO</name>
<gene>
    <name evidence="1" type="ORF">I543_0812</name>
</gene>
<proteinExistence type="predicted"/>
<reference evidence="1 2" key="1">
    <citation type="submission" date="2013-12" db="EMBL/GenBank/DDBJ databases">
        <authorList>
            <person name="Madinger N."/>
            <person name="Lenaerts A."/>
            <person name="Ordway D."/>
            <person name="DeGroote M.A."/>
            <person name="Parker T."/>
            <person name="Sizemore C."/>
            <person name="Tallon L.J."/>
            <person name="Sadzewicz L.K."/>
            <person name="Sengamalay N."/>
            <person name="Fraser C.M."/>
            <person name="Hine E."/>
            <person name="Shefchek K.A."/>
            <person name="Das S.P."/>
            <person name="Tettelin H."/>
        </authorList>
    </citation>
    <scope>NUCLEOTIDE SEQUENCE [LARGE SCALE GENOMIC DNA]</scope>
    <source>
        <strain evidence="1 2">21</strain>
    </source>
</reference>